<evidence type="ECO:0000313" key="2">
    <source>
        <dbReference type="Proteomes" id="UP000609879"/>
    </source>
</evidence>
<name>A0ABQ3Y363_9ACTN</name>
<comment type="caution">
    <text evidence="1">The sequence shown here is derived from an EMBL/GenBank/DDBJ whole genome shotgun (WGS) entry which is preliminary data.</text>
</comment>
<dbReference type="Proteomes" id="UP000609879">
    <property type="component" value="Unassembled WGS sequence"/>
</dbReference>
<gene>
    <name evidence="1" type="ORF">Ade02nite_30800</name>
</gene>
<reference evidence="1 2" key="1">
    <citation type="submission" date="2021-01" db="EMBL/GenBank/DDBJ databases">
        <title>Whole genome shotgun sequence of Actinoplanes deccanensis NBRC 13994.</title>
        <authorList>
            <person name="Komaki H."/>
            <person name="Tamura T."/>
        </authorList>
    </citation>
    <scope>NUCLEOTIDE SEQUENCE [LARGE SCALE GENOMIC DNA]</scope>
    <source>
        <strain evidence="1 2">NBRC 13994</strain>
    </source>
</reference>
<evidence type="ECO:0000313" key="1">
    <source>
        <dbReference type="EMBL" id="GID74439.1"/>
    </source>
</evidence>
<sequence>MPKTGTPTAEPDFAPIEHCAALRPPAYPAPDMRTSLYLRLLAVLATLPVTACTGGSDRPLPARPPSITPYMPDFVRAADGANAQQPGTVIAAGARPTVTDQGAGAEALTIRDQGQEAWAAGTYRLVVHCAGLSGALRASFTLGAASRTADVSSCTPGVTTQEVVLRLATGASSSEIVITPAGVVQAAVSYQVLRG</sequence>
<organism evidence="1 2">
    <name type="scientific">Paractinoplanes deccanensis</name>
    <dbReference type="NCBI Taxonomy" id="113561"/>
    <lineage>
        <taxon>Bacteria</taxon>
        <taxon>Bacillati</taxon>
        <taxon>Actinomycetota</taxon>
        <taxon>Actinomycetes</taxon>
        <taxon>Micromonosporales</taxon>
        <taxon>Micromonosporaceae</taxon>
        <taxon>Paractinoplanes</taxon>
    </lineage>
</organism>
<dbReference type="EMBL" id="BOMI01000059">
    <property type="protein sequence ID" value="GID74439.1"/>
    <property type="molecule type" value="Genomic_DNA"/>
</dbReference>
<keyword evidence="2" id="KW-1185">Reference proteome</keyword>
<proteinExistence type="predicted"/>
<accession>A0ABQ3Y363</accession>
<protein>
    <recommendedName>
        <fullName evidence="3">Lipoprotein</fullName>
    </recommendedName>
</protein>
<evidence type="ECO:0008006" key="3">
    <source>
        <dbReference type="Google" id="ProtNLM"/>
    </source>
</evidence>